<organism evidence="1 2">
    <name type="scientific">Steinernema carpocapsae</name>
    <name type="common">Entomopathogenic nematode</name>
    <dbReference type="NCBI Taxonomy" id="34508"/>
    <lineage>
        <taxon>Eukaryota</taxon>
        <taxon>Metazoa</taxon>
        <taxon>Ecdysozoa</taxon>
        <taxon>Nematoda</taxon>
        <taxon>Chromadorea</taxon>
        <taxon>Rhabditida</taxon>
        <taxon>Tylenchina</taxon>
        <taxon>Panagrolaimomorpha</taxon>
        <taxon>Strongyloidoidea</taxon>
        <taxon>Steinernematidae</taxon>
        <taxon>Steinernema</taxon>
    </lineage>
</organism>
<gene>
    <name evidence="1" type="ORF">L596_021349</name>
</gene>
<protein>
    <submittedName>
        <fullName evidence="1">Uncharacterized protein</fullName>
    </submittedName>
</protein>
<keyword evidence="2" id="KW-1185">Reference proteome</keyword>
<proteinExistence type="predicted"/>
<accession>A0A4U5MIE9</accession>
<comment type="caution">
    <text evidence="1">The sequence shown here is derived from an EMBL/GenBank/DDBJ whole genome shotgun (WGS) entry which is preliminary data.</text>
</comment>
<sequence length="316" mass="37348">MDAASADLYCLKHFCVYIIQSRPPDLFYFVIHNKNDNEMTTFENFEKNNDHILNDMYLRDIDYLQIVAIELRDPKRDHPEVFNQSFQADHNLSLQYLKQLLPLAKDCEIVLDIEPLKCVSKIYKLLMEADNTKSLKMVWRGAYDKDVVDFYWKALTFKKDRRLEFFGGWGQHKIGDKLAEAISSGRRSNFLARQYSALNVNYPRPDLLHMDASILKAIFKRWIDTSGSEELFFRMPYFDTHHNAVSLVKEFLALFPMMLVFTENCIQKGEDRYTWKMESGQELFMTCYFGRYGIISKYYCKDSCTIRVCTENLLFL</sequence>
<evidence type="ECO:0000313" key="1">
    <source>
        <dbReference type="EMBL" id="TKR69160.1"/>
    </source>
</evidence>
<reference evidence="1 2" key="2">
    <citation type="journal article" date="2019" name="G3 (Bethesda)">
        <title>Hybrid Assembly of the Genome of the Entomopathogenic Nematode Steinernema carpocapsae Identifies the X-Chromosome.</title>
        <authorList>
            <person name="Serra L."/>
            <person name="Macchietto M."/>
            <person name="Macias-Munoz A."/>
            <person name="McGill C.J."/>
            <person name="Rodriguez I.M."/>
            <person name="Rodriguez B."/>
            <person name="Murad R."/>
            <person name="Mortazavi A."/>
        </authorList>
    </citation>
    <scope>NUCLEOTIDE SEQUENCE [LARGE SCALE GENOMIC DNA]</scope>
    <source>
        <strain evidence="1 2">ALL</strain>
    </source>
</reference>
<evidence type="ECO:0000313" key="2">
    <source>
        <dbReference type="Proteomes" id="UP000298663"/>
    </source>
</evidence>
<dbReference type="EMBL" id="AZBU02000007">
    <property type="protein sequence ID" value="TKR69160.1"/>
    <property type="molecule type" value="Genomic_DNA"/>
</dbReference>
<name>A0A4U5MIE9_STECR</name>
<dbReference type="Proteomes" id="UP000298663">
    <property type="component" value="Unassembled WGS sequence"/>
</dbReference>
<dbReference type="AlphaFoldDB" id="A0A4U5MIE9"/>
<reference evidence="1 2" key="1">
    <citation type="journal article" date="2015" name="Genome Biol.">
        <title>Comparative genomics of Steinernema reveals deeply conserved gene regulatory networks.</title>
        <authorList>
            <person name="Dillman A.R."/>
            <person name="Macchietto M."/>
            <person name="Porter C.F."/>
            <person name="Rogers A."/>
            <person name="Williams B."/>
            <person name="Antoshechkin I."/>
            <person name="Lee M.M."/>
            <person name="Goodwin Z."/>
            <person name="Lu X."/>
            <person name="Lewis E.E."/>
            <person name="Goodrich-Blair H."/>
            <person name="Stock S.P."/>
            <person name="Adams B.J."/>
            <person name="Sternberg P.W."/>
            <person name="Mortazavi A."/>
        </authorList>
    </citation>
    <scope>NUCLEOTIDE SEQUENCE [LARGE SCALE GENOMIC DNA]</scope>
    <source>
        <strain evidence="1 2">ALL</strain>
    </source>
</reference>